<dbReference type="EMBL" id="BARS01020964">
    <property type="protein sequence ID" value="GAG12959.1"/>
    <property type="molecule type" value="Genomic_DNA"/>
</dbReference>
<evidence type="ECO:0000256" key="1">
    <source>
        <dbReference type="ARBA" id="ARBA00005695"/>
    </source>
</evidence>
<reference evidence="5" key="1">
    <citation type="journal article" date="2014" name="Front. Microbiol.">
        <title>High frequency of phylogenetically diverse reductive dehalogenase-homologous genes in deep subseafloor sedimentary metagenomes.</title>
        <authorList>
            <person name="Kawai M."/>
            <person name="Futagami T."/>
            <person name="Toyoda A."/>
            <person name="Takaki Y."/>
            <person name="Nishi S."/>
            <person name="Hori S."/>
            <person name="Arai W."/>
            <person name="Tsubouchi T."/>
            <person name="Morono Y."/>
            <person name="Uchiyama I."/>
            <person name="Ito T."/>
            <person name="Fujiyama A."/>
            <person name="Inagaki F."/>
            <person name="Takami H."/>
        </authorList>
    </citation>
    <scope>NUCLEOTIDE SEQUENCE</scope>
    <source>
        <strain evidence="5">Expedition CK06-06</strain>
    </source>
</reference>
<dbReference type="AlphaFoldDB" id="X0V493"/>
<name>X0V493_9ZZZZ</name>
<keyword evidence="3" id="KW-0732">Signal</keyword>
<keyword evidence="2" id="KW-0813">Transport</keyword>
<dbReference type="Gene3D" id="3.10.105.10">
    <property type="entry name" value="Dipeptide-binding Protein, Domain 3"/>
    <property type="match status" value="1"/>
</dbReference>
<protein>
    <recommendedName>
        <fullName evidence="4">Solute-binding protein family 5 domain-containing protein</fullName>
    </recommendedName>
</protein>
<accession>X0V493</accession>
<dbReference type="GO" id="GO:0015833">
    <property type="term" value="P:peptide transport"/>
    <property type="evidence" value="ECO:0007669"/>
    <property type="project" value="TreeGrafter"/>
</dbReference>
<feature type="non-terminal residue" evidence="5">
    <location>
        <position position="272"/>
    </location>
</feature>
<dbReference type="Pfam" id="PF00496">
    <property type="entry name" value="SBP_bac_5"/>
    <property type="match status" value="1"/>
</dbReference>
<evidence type="ECO:0000259" key="4">
    <source>
        <dbReference type="Pfam" id="PF00496"/>
    </source>
</evidence>
<organism evidence="5">
    <name type="scientific">marine sediment metagenome</name>
    <dbReference type="NCBI Taxonomy" id="412755"/>
    <lineage>
        <taxon>unclassified sequences</taxon>
        <taxon>metagenomes</taxon>
        <taxon>ecological metagenomes</taxon>
    </lineage>
</organism>
<evidence type="ECO:0000256" key="2">
    <source>
        <dbReference type="ARBA" id="ARBA00022448"/>
    </source>
</evidence>
<evidence type="ECO:0000313" key="5">
    <source>
        <dbReference type="EMBL" id="GAG12959.1"/>
    </source>
</evidence>
<comment type="caution">
    <text evidence="5">The sequence shown here is derived from an EMBL/GenBank/DDBJ whole genome shotgun (WGS) entry which is preliminary data.</text>
</comment>
<dbReference type="PANTHER" id="PTHR30290">
    <property type="entry name" value="PERIPLASMIC BINDING COMPONENT OF ABC TRANSPORTER"/>
    <property type="match status" value="1"/>
</dbReference>
<comment type="similarity">
    <text evidence="1">Belongs to the bacterial solute-binding protein 5 family.</text>
</comment>
<dbReference type="PANTHER" id="PTHR30290:SF9">
    <property type="entry name" value="OLIGOPEPTIDE-BINDING PROTEIN APPA"/>
    <property type="match status" value="1"/>
</dbReference>
<sequence length="272" mass="30255">GTVIFTLEPDHARAVLKLAAGAIDIYAQPITDPVLFADVVTHHEIDYGFSYGSCLDLRFNTVGPIFPGTGKLNPFAVPEIREAMNWLIDRDYMVEEYLGGMGVPKYTALGTAFPDAAVRYPHIVEAIEAHYAHNPTEAAAVIAAEMEKLGAVFENGNWYYDGEWVEIVALIRADLPPYPAAGHYVADLLEDLGFEVTRLVRTEVEAAPIWLYGDPADGEFHFYTGNWASPAIPLDQGGIFDQMYTHREMTGYPLWEALEEQLLDWPELDEAS</sequence>
<dbReference type="InterPro" id="IPR000914">
    <property type="entry name" value="SBP_5_dom"/>
</dbReference>
<proteinExistence type="inferred from homology"/>
<dbReference type="GO" id="GO:1904680">
    <property type="term" value="F:peptide transmembrane transporter activity"/>
    <property type="evidence" value="ECO:0007669"/>
    <property type="project" value="TreeGrafter"/>
</dbReference>
<feature type="non-terminal residue" evidence="5">
    <location>
        <position position="1"/>
    </location>
</feature>
<evidence type="ECO:0000256" key="3">
    <source>
        <dbReference type="ARBA" id="ARBA00022729"/>
    </source>
</evidence>
<dbReference type="SUPFAM" id="SSF53850">
    <property type="entry name" value="Periplasmic binding protein-like II"/>
    <property type="match status" value="1"/>
</dbReference>
<dbReference type="InterPro" id="IPR039424">
    <property type="entry name" value="SBP_5"/>
</dbReference>
<feature type="domain" description="Solute-binding protein family 5" evidence="4">
    <location>
        <begin position="3"/>
        <end position="230"/>
    </location>
</feature>
<gene>
    <name evidence="5" type="ORF">S01H1_33748</name>
</gene>